<protein>
    <submittedName>
        <fullName evidence="3">MAM domain-containing protein</fullName>
    </submittedName>
</protein>
<dbReference type="WBParaSite" id="GPUH_0000415601-mRNA-1">
    <property type="protein sequence ID" value="GPUH_0000415601-mRNA-1"/>
    <property type="gene ID" value="GPUH_0000415601"/>
</dbReference>
<evidence type="ECO:0000313" key="3">
    <source>
        <dbReference type="WBParaSite" id="GPUH_0000415601-mRNA-1"/>
    </source>
</evidence>
<sequence>MDVDRNQPFFVQLVGKSTGSGFVLLRQIETSGDWCPLPTVSQYACKKLSCTFQQSFCNYMTDTSQQANILFTLNTKG</sequence>
<proteinExistence type="predicted"/>
<accession>A0A183D608</accession>
<reference evidence="1 2" key="2">
    <citation type="submission" date="2018-11" db="EMBL/GenBank/DDBJ databases">
        <authorList>
            <consortium name="Pathogen Informatics"/>
        </authorList>
    </citation>
    <scope>NUCLEOTIDE SEQUENCE [LARGE SCALE GENOMIC DNA]</scope>
</reference>
<name>A0A183D608_9BILA</name>
<gene>
    <name evidence="1" type="ORF">GPUH_LOCUS4149</name>
</gene>
<reference evidence="3" key="1">
    <citation type="submission" date="2016-06" db="UniProtKB">
        <authorList>
            <consortium name="WormBaseParasite"/>
        </authorList>
    </citation>
    <scope>IDENTIFICATION</scope>
</reference>
<evidence type="ECO:0000313" key="2">
    <source>
        <dbReference type="Proteomes" id="UP000271098"/>
    </source>
</evidence>
<dbReference type="AlphaFoldDB" id="A0A183D608"/>
<keyword evidence="2" id="KW-1185">Reference proteome</keyword>
<dbReference type="EMBL" id="UYRT01007571">
    <property type="protein sequence ID" value="VDK42816.1"/>
    <property type="molecule type" value="Genomic_DNA"/>
</dbReference>
<dbReference type="Proteomes" id="UP000271098">
    <property type="component" value="Unassembled WGS sequence"/>
</dbReference>
<organism evidence="3">
    <name type="scientific">Gongylonema pulchrum</name>
    <dbReference type="NCBI Taxonomy" id="637853"/>
    <lineage>
        <taxon>Eukaryota</taxon>
        <taxon>Metazoa</taxon>
        <taxon>Ecdysozoa</taxon>
        <taxon>Nematoda</taxon>
        <taxon>Chromadorea</taxon>
        <taxon>Rhabditida</taxon>
        <taxon>Spirurina</taxon>
        <taxon>Spiruromorpha</taxon>
        <taxon>Spiruroidea</taxon>
        <taxon>Gongylonematidae</taxon>
        <taxon>Gongylonema</taxon>
    </lineage>
</organism>
<evidence type="ECO:0000313" key="1">
    <source>
        <dbReference type="EMBL" id="VDK42816.1"/>
    </source>
</evidence>